<dbReference type="PANTHER" id="PTHR10683">
    <property type="entry name" value="TRANSALDOLASE"/>
    <property type="match status" value="1"/>
</dbReference>
<dbReference type="EMBL" id="BLLF01000093">
    <property type="protein sequence ID" value="GFH07415.1"/>
    <property type="molecule type" value="Genomic_DNA"/>
</dbReference>
<dbReference type="AlphaFoldDB" id="A0A699YDG1"/>
<name>A0A699YDG1_HAELA</name>
<proteinExistence type="predicted"/>
<dbReference type="Pfam" id="PF00923">
    <property type="entry name" value="TAL_FSA"/>
    <property type="match status" value="1"/>
</dbReference>
<comment type="caution">
    <text evidence="2">The sequence shown here is derived from an EMBL/GenBank/DDBJ whole genome shotgun (WGS) entry which is preliminary data.</text>
</comment>
<evidence type="ECO:0000313" key="2">
    <source>
        <dbReference type="EMBL" id="GFH07415.1"/>
    </source>
</evidence>
<dbReference type="PANTHER" id="PTHR10683:SF18">
    <property type="entry name" value="TRANSALDOLASE"/>
    <property type="match status" value="1"/>
</dbReference>
<keyword evidence="1" id="KW-0704">Schiff base</keyword>
<evidence type="ECO:0000313" key="3">
    <source>
        <dbReference type="Proteomes" id="UP000485058"/>
    </source>
</evidence>
<dbReference type="InterPro" id="IPR013785">
    <property type="entry name" value="Aldolase_TIM"/>
</dbReference>
<protein>
    <recommendedName>
        <fullName evidence="4">Transaldolase</fullName>
    </recommendedName>
</protein>
<dbReference type="Gene3D" id="3.20.20.70">
    <property type="entry name" value="Aldolase class I"/>
    <property type="match status" value="1"/>
</dbReference>
<organism evidence="2 3">
    <name type="scientific">Haematococcus lacustris</name>
    <name type="common">Green alga</name>
    <name type="synonym">Haematococcus pluvialis</name>
    <dbReference type="NCBI Taxonomy" id="44745"/>
    <lineage>
        <taxon>Eukaryota</taxon>
        <taxon>Viridiplantae</taxon>
        <taxon>Chlorophyta</taxon>
        <taxon>core chlorophytes</taxon>
        <taxon>Chlorophyceae</taxon>
        <taxon>CS clade</taxon>
        <taxon>Chlamydomonadales</taxon>
        <taxon>Haematococcaceae</taxon>
        <taxon>Haematococcus</taxon>
    </lineage>
</organism>
<reference evidence="2 3" key="1">
    <citation type="submission" date="2020-02" db="EMBL/GenBank/DDBJ databases">
        <title>Draft genome sequence of Haematococcus lacustris strain NIES-144.</title>
        <authorList>
            <person name="Morimoto D."/>
            <person name="Nakagawa S."/>
            <person name="Yoshida T."/>
            <person name="Sawayama S."/>
        </authorList>
    </citation>
    <scope>NUCLEOTIDE SEQUENCE [LARGE SCALE GENOMIC DNA]</scope>
    <source>
        <strain evidence="2 3">NIES-144</strain>
    </source>
</reference>
<evidence type="ECO:0008006" key="4">
    <source>
        <dbReference type="Google" id="ProtNLM"/>
    </source>
</evidence>
<keyword evidence="3" id="KW-1185">Reference proteome</keyword>
<gene>
    <name evidence="2" type="ORF">HaLaN_02210</name>
</gene>
<dbReference type="GO" id="GO:0005975">
    <property type="term" value="P:carbohydrate metabolic process"/>
    <property type="evidence" value="ECO:0007669"/>
    <property type="project" value="InterPro"/>
</dbReference>
<sequence length="100" mass="11017">MVEKAMVNVGTLLADQVQGRIATEVDPRLANDKDGMVLKARALLSLYREAGLPRDRLLFRLPATWAGVQAARQLESANIPTQLQVHRVQQLPKLVCQSSA</sequence>
<evidence type="ECO:0000256" key="1">
    <source>
        <dbReference type="ARBA" id="ARBA00023270"/>
    </source>
</evidence>
<accession>A0A699YDG1</accession>
<dbReference type="SUPFAM" id="SSF51569">
    <property type="entry name" value="Aldolase"/>
    <property type="match status" value="1"/>
</dbReference>
<dbReference type="Proteomes" id="UP000485058">
    <property type="component" value="Unassembled WGS sequence"/>
</dbReference>
<dbReference type="InterPro" id="IPR001585">
    <property type="entry name" value="TAL/FSA"/>
</dbReference>